<evidence type="ECO:0000256" key="4">
    <source>
        <dbReference type="ARBA" id="ARBA00022576"/>
    </source>
</evidence>
<keyword evidence="10" id="KW-1185">Reference proteome</keyword>
<protein>
    <recommendedName>
        <fullName evidence="3">ornithine aminotransferase</fullName>
        <ecNumber evidence="3">2.6.1.13</ecNumber>
    </recommendedName>
    <alternativeName>
        <fullName evidence="7">Ornithine--oxo-acid aminotransferase</fullName>
    </alternativeName>
</protein>
<dbReference type="GO" id="GO:0004587">
    <property type="term" value="F:ornithine aminotransferase activity"/>
    <property type="evidence" value="ECO:0007669"/>
    <property type="project" value="UniProtKB-EC"/>
</dbReference>
<evidence type="ECO:0000256" key="7">
    <source>
        <dbReference type="ARBA" id="ARBA00030587"/>
    </source>
</evidence>
<comment type="caution">
    <text evidence="9">The sequence shown here is derived from an EMBL/GenBank/DDBJ whole genome shotgun (WGS) entry which is preliminary data.</text>
</comment>
<dbReference type="PIRSF" id="PIRSF000521">
    <property type="entry name" value="Transaminase_4ab_Lys_Orn"/>
    <property type="match status" value="1"/>
</dbReference>
<dbReference type="Gene3D" id="3.90.1150.10">
    <property type="entry name" value="Aspartate Aminotransferase, domain 1"/>
    <property type="match status" value="1"/>
</dbReference>
<dbReference type="RefSeq" id="WP_382381498.1">
    <property type="nucleotide sequence ID" value="NZ_JBHMEZ010000003.1"/>
</dbReference>
<dbReference type="Proteomes" id="UP001589605">
    <property type="component" value="Unassembled WGS sequence"/>
</dbReference>
<evidence type="ECO:0000313" key="9">
    <source>
        <dbReference type="EMBL" id="MFB9052310.1"/>
    </source>
</evidence>
<keyword evidence="4 9" id="KW-0032">Aminotransferase</keyword>
<dbReference type="InterPro" id="IPR049704">
    <property type="entry name" value="Aminotrans_3_PPA_site"/>
</dbReference>
<sequence>MAVLNPLTSQQAIDLENQYGAHNYHPLPVVLTKGEGVFVWDVEGKKYYDFLSAYSAVNQGHCHPKIVGAMMEQAQQLTLTSRAFYNDMLGKYEKFACEYFGFEKLLPMNTGAEAVETALKLCRKWAYEVKGVEENEAEIIVCENNFHGRTTTIISFSNDPIARNNFGPFTNGFIKIEYDNLKELEAALKNNPNVAGFLVEPIQGEAGVYVPSEGYLSKAKALCEKYNVLFIADEVQTGIARTGQLLAVNHENVKPDLLILGKALSGGAYPVSAVLADNAIMDVIKPGNHGSTFGGNPIAAAVAIAALNVVKDENLAENAETLGQLFRSELDKYIETSTIANLVRGKGLLNAIVIDEDEDSDTAWNICLALRDNGLLAKPTHGNIIRFAPPLVINEAQLLDCVSIIIKTLKQFEK</sequence>
<comment type="cofactor">
    <cofactor evidence="1">
        <name>pyridoxal 5'-phosphate</name>
        <dbReference type="ChEBI" id="CHEBI:597326"/>
    </cofactor>
</comment>
<comment type="pathway">
    <text evidence="2">Amino-acid biosynthesis; L-proline biosynthesis; L-glutamate 5-semialdehyde from L-ornithine: step 1/1.</text>
</comment>
<evidence type="ECO:0000256" key="6">
    <source>
        <dbReference type="ARBA" id="ARBA00022898"/>
    </source>
</evidence>
<keyword evidence="6 8" id="KW-0663">Pyridoxal phosphate</keyword>
<name>A0ABV5EYV1_9FLAO</name>
<dbReference type="NCBIfam" id="TIGR01885">
    <property type="entry name" value="Orn_aminotrans"/>
    <property type="match status" value="1"/>
</dbReference>
<dbReference type="EMBL" id="JBHMEZ010000003">
    <property type="protein sequence ID" value="MFB9052310.1"/>
    <property type="molecule type" value="Genomic_DNA"/>
</dbReference>
<dbReference type="InterPro" id="IPR015424">
    <property type="entry name" value="PyrdxlP-dep_Trfase"/>
</dbReference>
<dbReference type="Pfam" id="PF00202">
    <property type="entry name" value="Aminotran_3"/>
    <property type="match status" value="1"/>
</dbReference>
<dbReference type="CDD" id="cd00610">
    <property type="entry name" value="OAT_like"/>
    <property type="match status" value="1"/>
</dbReference>
<comment type="similarity">
    <text evidence="8">Belongs to the class-III pyridoxal-phosphate-dependent aminotransferase family.</text>
</comment>
<evidence type="ECO:0000256" key="8">
    <source>
        <dbReference type="RuleBase" id="RU003560"/>
    </source>
</evidence>
<reference evidence="9 10" key="1">
    <citation type="submission" date="2024-09" db="EMBL/GenBank/DDBJ databases">
        <authorList>
            <person name="Sun Q."/>
            <person name="Mori K."/>
        </authorList>
    </citation>
    <scope>NUCLEOTIDE SEQUENCE [LARGE SCALE GENOMIC DNA]</scope>
    <source>
        <strain evidence="9 10">CECT 8286</strain>
    </source>
</reference>
<dbReference type="InterPro" id="IPR050103">
    <property type="entry name" value="Class-III_PLP-dep_AT"/>
</dbReference>
<keyword evidence="5 9" id="KW-0808">Transferase</keyword>
<evidence type="ECO:0000256" key="1">
    <source>
        <dbReference type="ARBA" id="ARBA00001933"/>
    </source>
</evidence>
<dbReference type="PANTHER" id="PTHR11986">
    <property type="entry name" value="AMINOTRANSFERASE CLASS III"/>
    <property type="match status" value="1"/>
</dbReference>
<gene>
    <name evidence="9" type="primary">rocD</name>
    <name evidence="9" type="ORF">ACFFVB_04390</name>
</gene>
<dbReference type="EC" id="2.6.1.13" evidence="3"/>
<dbReference type="InterPro" id="IPR015422">
    <property type="entry name" value="PyrdxlP-dep_Trfase_small"/>
</dbReference>
<accession>A0ABV5EYV1</accession>
<organism evidence="9 10">
    <name type="scientific">Formosa undariae</name>
    <dbReference type="NCBI Taxonomy" id="1325436"/>
    <lineage>
        <taxon>Bacteria</taxon>
        <taxon>Pseudomonadati</taxon>
        <taxon>Bacteroidota</taxon>
        <taxon>Flavobacteriia</taxon>
        <taxon>Flavobacteriales</taxon>
        <taxon>Flavobacteriaceae</taxon>
        <taxon>Formosa</taxon>
    </lineage>
</organism>
<dbReference type="InterPro" id="IPR010164">
    <property type="entry name" value="Orn_aminotrans"/>
</dbReference>
<dbReference type="InterPro" id="IPR005814">
    <property type="entry name" value="Aminotrans_3"/>
</dbReference>
<dbReference type="InterPro" id="IPR015421">
    <property type="entry name" value="PyrdxlP-dep_Trfase_major"/>
</dbReference>
<proteinExistence type="inferred from homology"/>
<dbReference type="Gene3D" id="3.40.640.10">
    <property type="entry name" value="Type I PLP-dependent aspartate aminotransferase-like (Major domain)"/>
    <property type="match status" value="1"/>
</dbReference>
<dbReference type="PROSITE" id="PS00600">
    <property type="entry name" value="AA_TRANSFER_CLASS_3"/>
    <property type="match status" value="1"/>
</dbReference>
<evidence type="ECO:0000313" key="10">
    <source>
        <dbReference type="Proteomes" id="UP001589605"/>
    </source>
</evidence>
<evidence type="ECO:0000256" key="5">
    <source>
        <dbReference type="ARBA" id="ARBA00022679"/>
    </source>
</evidence>
<evidence type="ECO:0000256" key="3">
    <source>
        <dbReference type="ARBA" id="ARBA00012924"/>
    </source>
</evidence>
<dbReference type="PANTHER" id="PTHR11986:SF18">
    <property type="entry name" value="ORNITHINE AMINOTRANSFERASE, MITOCHONDRIAL"/>
    <property type="match status" value="1"/>
</dbReference>
<evidence type="ECO:0000256" key="2">
    <source>
        <dbReference type="ARBA" id="ARBA00004998"/>
    </source>
</evidence>
<dbReference type="SUPFAM" id="SSF53383">
    <property type="entry name" value="PLP-dependent transferases"/>
    <property type="match status" value="1"/>
</dbReference>